<gene>
    <name evidence="4" type="ORF">ACFQ4Y_06360</name>
</gene>
<dbReference type="InterPro" id="IPR049166">
    <property type="entry name" value="GH39_cat"/>
</dbReference>
<proteinExistence type="predicted"/>
<evidence type="ECO:0000313" key="5">
    <source>
        <dbReference type="Proteomes" id="UP001597282"/>
    </source>
</evidence>
<feature type="domain" description="Glycosyl hydrolases family 39 N-terminal catalytic" evidence="3">
    <location>
        <begin position="5"/>
        <end position="69"/>
    </location>
</feature>
<keyword evidence="2" id="KW-0326">Glycosidase</keyword>
<sequence>MKREIQFTGLSEGKYRMVTHRIDRQHGSSFDRWVEMGAPEKLSAEDIHYLKVSTRPQLHTRYVEVEGHLNYVSTLEPHGVELMELQRVY</sequence>
<dbReference type="Proteomes" id="UP001597282">
    <property type="component" value="Unassembled WGS sequence"/>
</dbReference>
<reference evidence="5" key="1">
    <citation type="journal article" date="2019" name="Int. J. Syst. Evol. Microbiol.">
        <title>The Global Catalogue of Microorganisms (GCM) 10K type strain sequencing project: providing services to taxonomists for standard genome sequencing and annotation.</title>
        <authorList>
            <consortium name="The Broad Institute Genomics Platform"/>
            <consortium name="The Broad Institute Genome Sequencing Center for Infectious Disease"/>
            <person name="Wu L."/>
            <person name="Ma J."/>
        </authorList>
    </citation>
    <scope>NUCLEOTIDE SEQUENCE [LARGE SCALE GENOMIC DNA]</scope>
    <source>
        <strain evidence="5">S1</strain>
    </source>
</reference>
<evidence type="ECO:0000313" key="4">
    <source>
        <dbReference type="EMBL" id="MFD1426562.1"/>
    </source>
</evidence>
<dbReference type="Pfam" id="PF01229">
    <property type="entry name" value="Glyco_hydro_39"/>
    <property type="match status" value="1"/>
</dbReference>
<evidence type="ECO:0000256" key="2">
    <source>
        <dbReference type="ARBA" id="ARBA00023295"/>
    </source>
</evidence>
<dbReference type="RefSeq" id="WP_380163757.1">
    <property type="nucleotide sequence ID" value="NZ_JBHTNU010000004.1"/>
</dbReference>
<dbReference type="Gene3D" id="2.60.40.1500">
    <property type="entry name" value="Glycosyl hydrolase domain, family 39"/>
    <property type="match status" value="1"/>
</dbReference>
<keyword evidence="1" id="KW-0378">Hydrolase</keyword>
<evidence type="ECO:0000259" key="3">
    <source>
        <dbReference type="Pfam" id="PF01229"/>
    </source>
</evidence>
<protein>
    <recommendedName>
        <fullName evidence="3">Glycosyl hydrolases family 39 N-terminal catalytic domain-containing protein</fullName>
    </recommendedName>
</protein>
<dbReference type="EMBL" id="JBHTNU010000004">
    <property type="protein sequence ID" value="MFD1426562.1"/>
    <property type="molecule type" value="Genomic_DNA"/>
</dbReference>
<evidence type="ECO:0000256" key="1">
    <source>
        <dbReference type="ARBA" id="ARBA00022801"/>
    </source>
</evidence>
<dbReference type="SUPFAM" id="SSF51011">
    <property type="entry name" value="Glycosyl hydrolase domain"/>
    <property type="match status" value="1"/>
</dbReference>
<comment type="caution">
    <text evidence="4">The sequence shown here is derived from an EMBL/GenBank/DDBJ whole genome shotgun (WGS) entry which is preliminary data.</text>
</comment>
<organism evidence="4 5">
    <name type="scientific">Kroppenstedtia sanguinis</name>
    <dbReference type="NCBI Taxonomy" id="1380684"/>
    <lineage>
        <taxon>Bacteria</taxon>
        <taxon>Bacillati</taxon>
        <taxon>Bacillota</taxon>
        <taxon>Bacilli</taxon>
        <taxon>Bacillales</taxon>
        <taxon>Thermoactinomycetaceae</taxon>
        <taxon>Kroppenstedtia</taxon>
    </lineage>
</organism>
<keyword evidence="5" id="KW-1185">Reference proteome</keyword>
<accession>A0ABW4C758</accession>
<name>A0ABW4C758_9BACL</name>